<dbReference type="RefSeq" id="WP_108177753.1">
    <property type="nucleotide sequence ID" value="NZ_JAIESU010000032.1"/>
</dbReference>
<proteinExistence type="predicted"/>
<sequence>MRALLLAAFAALFLSVAGEANAQARQDFAIVNQTGYTIDEVYVSPTSANNWGDDLMGDESLENGMTLNVSFPVDTTACRYDIKVVYDDETPVEFRNVNLCRIARVTLFYNRGSGETRAVAE</sequence>
<keyword evidence="3" id="KW-1185">Reference proteome</keyword>
<feature type="chain" id="PRO_5015722875" description="Argininosuccinate lyase" evidence="1">
    <location>
        <begin position="23"/>
        <end position="121"/>
    </location>
</feature>
<dbReference type="Proteomes" id="UP000241808">
    <property type="component" value="Unassembled WGS sequence"/>
</dbReference>
<evidence type="ECO:0000313" key="2">
    <source>
        <dbReference type="EMBL" id="PTM54964.1"/>
    </source>
</evidence>
<evidence type="ECO:0000313" key="3">
    <source>
        <dbReference type="Proteomes" id="UP000241808"/>
    </source>
</evidence>
<dbReference type="AlphaFoldDB" id="A0A2T4Z2H1"/>
<dbReference type="EMBL" id="PZZL01000005">
    <property type="protein sequence ID" value="PTM54964.1"/>
    <property type="molecule type" value="Genomic_DNA"/>
</dbReference>
<evidence type="ECO:0000256" key="1">
    <source>
        <dbReference type="SAM" id="SignalP"/>
    </source>
</evidence>
<comment type="caution">
    <text evidence="2">The sequence shown here is derived from an EMBL/GenBank/DDBJ whole genome shotgun (WGS) entry which is preliminary data.</text>
</comment>
<feature type="signal peptide" evidence="1">
    <location>
        <begin position="1"/>
        <end position="22"/>
    </location>
</feature>
<keyword evidence="1" id="KW-0732">Signal</keyword>
<dbReference type="OrthoDB" id="4736977at2"/>
<accession>A0A2T4Z2H1</accession>
<protein>
    <recommendedName>
        <fullName evidence="4">Argininosuccinate lyase</fullName>
    </recommendedName>
</protein>
<organism evidence="2 3">
    <name type="scientific">Phreatobacter oligotrophus</name>
    <dbReference type="NCBI Taxonomy" id="1122261"/>
    <lineage>
        <taxon>Bacteria</taxon>
        <taxon>Pseudomonadati</taxon>
        <taxon>Pseudomonadota</taxon>
        <taxon>Alphaproteobacteria</taxon>
        <taxon>Hyphomicrobiales</taxon>
        <taxon>Phreatobacteraceae</taxon>
        <taxon>Phreatobacter</taxon>
    </lineage>
</organism>
<evidence type="ECO:0008006" key="4">
    <source>
        <dbReference type="Google" id="ProtNLM"/>
    </source>
</evidence>
<gene>
    <name evidence="2" type="ORF">C8P69_105114</name>
</gene>
<reference evidence="2 3" key="1">
    <citation type="submission" date="2018-04" db="EMBL/GenBank/DDBJ databases">
        <title>Genomic Encyclopedia of Archaeal and Bacterial Type Strains, Phase II (KMG-II): from individual species to whole genera.</title>
        <authorList>
            <person name="Goeker M."/>
        </authorList>
    </citation>
    <scope>NUCLEOTIDE SEQUENCE [LARGE SCALE GENOMIC DNA]</scope>
    <source>
        <strain evidence="2 3">DSM 25521</strain>
    </source>
</reference>
<name>A0A2T4Z2H1_9HYPH</name>